<proteinExistence type="predicted"/>
<accession>A0A1Q8YJG8</accession>
<keyword evidence="1" id="KW-0812">Transmembrane</keyword>
<feature type="transmembrane region" description="Helical" evidence="1">
    <location>
        <begin position="40"/>
        <end position="61"/>
    </location>
</feature>
<dbReference type="RefSeq" id="WP_075585091.1">
    <property type="nucleotide sequence ID" value="NZ_MSYM01000005.1"/>
</dbReference>
<protein>
    <submittedName>
        <fullName evidence="2">Uncharacterized protein</fullName>
    </submittedName>
</protein>
<keyword evidence="3" id="KW-1185">Reference proteome</keyword>
<keyword evidence="1" id="KW-1133">Transmembrane helix</keyword>
<evidence type="ECO:0000256" key="1">
    <source>
        <dbReference type="SAM" id="Phobius"/>
    </source>
</evidence>
<organism evidence="2 3">
    <name type="scientific">Rhodoferax antarcticus ANT.BR</name>
    <dbReference type="NCBI Taxonomy" id="1111071"/>
    <lineage>
        <taxon>Bacteria</taxon>
        <taxon>Pseudomonadati</taxon>
        <taxon>Pseudomonadota</taxon>
        <taxon>Betaproteobacteria</taxon>
        <taxon>Burkholderiales</taxon>
        <taxon>Comamonadaceae</taxon>
        <taxon>Rhodoferax</taxon>
    </lineage>
</organism>
<dbReference type="EMBL" id="MSYM01000005">
    <property type="protein sequence ID" value="OLP08198.1"/>
    <property type="molecule type" value="Genomic_DNA"/>
</dbReference>
<evidence type="ECO:0000313" key="3">
    <source>
        <dbReference type="Proteomes" id="UP000185911"/>
    </source>
</evidence>
<dbReference type="Proteomes" id="UP000185911">
    <property type="component" value="Unassembled WGS sequence"/>
</dbReference>
<name>A0A1Q8YJG8_9BURK</name>
<gene>
    <name evidence="2" type="ORF">BLL52_0486</name>
</gene>
<evidence type="ECO:0000313" key="2">
    <source>
        <dbReference type="EMBL" id="OLP08198.1"/>
    </source>
</evidence>
<dbReference type="AlphaFoldDB" id="A0A1Q8YJG8"/>
<keyword evidence="1" id="KW-0472">Membrane</keyword>
<comment type="caution">
    <text evidence="2">The sequence shown here is derived from an EMBL/GenBank/DDBJ whole genome shotgun (WGS) entry which is preliminary data.</text>
</comment>
<sequence>MNTHLHTFKFSDQPPEHLTLASHRSAPRWQRLWVLLRSPLLLQILAVWAVIGLVLIFHAVVTQAVHQSGLRHQALAAQSQAAWRCKLLPSASARQVCLRERPTASGQ</sequence>
<reference evidence="2 3" key="1">
    <citation type="submission" date="2017-01" db="EMBL/GenBank/DDBJ databases">
        <title>Genome sequence of Rhodoferax antarcticus ANT.BR, a psychrophilic purple nonsulfur bacterium from an Antarctic microbial mat.</title>
        <authorList>
            <person name="Baker J."/>
            <person name="Riester C."/>
            <person name="Skinner B."/>
            <person name="Newell A."/>
            <person name="Swingley W."/>
            <person name="Madigan M."/>
            <person name="Jung D."/>
            <person name="Asao M."/>
            <person name="Chen M."/>
            <person name="Loughlin P."/>
            <person name="Pan H."/>
            <person name="Lin S."/>
            <person name="Li N."/>
            <person name="Shaw J."/>
            <person name="Prado M."/>
            <person name="Sherman C."/>
            <person name="Li X."/>
            <person name="Tang J."/>
            <person name="Blankenship R."/>
            <person name="Zhao T."/>
            <person name="Touchman J."/>
            <person name="Sattley M."/>
        </authorList>
    </citation>
    <scope>NUCLEOTIDE SEQUENCE [LARGE SCALE GENOMIC DNA]</scope>
    <source>
        <strain evidence="2 3">ANT.BR</strain>
    </source>
</reference>